<accession>A0AAU9J8S2</accession>
<evidence type="ECO:0000313" key="1">
    <source>
        <dbReference type="EMBL" id="CAG9318133.1"/>
    </source>
</evidence>
<keyword evidence="2" id="KW-1185">Reference proteome</keyword>
<proteinExistence type="predicted"/>
<organism evidence="1 2">
    <name type="scientific">Blepharisma stoltei</name>
    <dbReference type="NCBI Taxonomy" id="1481888"/>
    <lineage>
        <taxon>Eukaryota</taxon>
        <taxon>Sar</taxon>
        <taxon>Alveolata</taxon>
        <taxon>Ciliophora</taxon>
        <taxon>Postciliodesmatophora</taxon>
        <taxon>Heterotrichea</taxon>
        <taxon>Heterotrichida</taxon>
        <taxon>Blepharismidae</taxon>
        <taxon>Blepharisma</taxon>
    </lineage>
</organism>
<dbReference type="AlphaFoldDB" id="A0AAU9J8S2"/>
<dbReference type="Proteomes" id="UP001162131">
    <property type="component" value="Unassembled WGS sequence"/>
</dbReference>
<dbReference type="EMBL" id="CAJZBQ010000020">
    <property type="protein sequence ID" value="CAG9318133.1"/>
    <property type="molecule type" value="Genomic_DNA"/>
</dbReference>
<evidence type="ECO:0000313" key="2">
    <source>
        <dbReference type="Proteomes" id="UP001162131"/>
    </source>
</evidence>
<comment type="caution">
    <text evidence="1">The sequence shown here is derived from an EMBL/GenBank/DDBJ whole genome shotgun (WGS) entry which is preliminary data.</text>
</comment>
<gene>
    <name evidence="1" type="ORF">BSTOLATCC_MIC20616</name>
</gene>
<name>A0AAU9J8S2_9CILI</name>
<protein>
    <submittedName>
        <fullName evidence="1">Uncharacterized protein</fullName>
    </submittedName>
</protein>
<sequence>MDIEETNAIFDIEGFIEYYLPGWLLAYTINYFCGGVSTIKAGAATDADEGDNFYDNDWVNMNAGKVISIDLRPLQKSNEDTCKECAFIAATCGMKKLIPPTFLTPSKFISLSLVEAMNQINVNIREFKKKAIKKYKNFFRKQ</sequence>
<reference evidence="1" key="1">
    <citation type="submission" date="2021-09" db="EMBL/GenBank/DDBJ databases">
        <authorList>
            <consortium name="AG Swart"/>
            <person name="Singh M."/>
            <person name="Singh A."/>
            <person name="Seah K."/>
            <person name="Emmerich C."/>
        </authorList>
    </citation>
    <scope>NUCLEOTIDE SEQUENCE</scope>
    <source>
        <strain evidence="1">ATCC30299</strain>
    </source>
</reference>